<proteinExistence type="predicted"/>
<sequence>MRVGPLPYDLVSNAKMASSITPHPICSVQSSKEGRETLKILHFLILSRTKNKGGRRRGKEKRKVGFGEENLCLAKYSRNFHGVEKVAGVVAGVRRSSPEFHRS</sequence>
<evidence type="ECO:0000313" key="2">
    <source>
        <dbReference type="Proteomes" id="UP001152484"/>
    </source>
</evidence>
<gene>
    <name evidence="1" type="ORF">CEURO_LOCUS5959</name>
</gene>
<dbReference type="EMBL" id="CAMAPE010000010">
    <property type="protein sequence ID" value="CAH9076707.1"/>
    <property type="molecule type" value="Genomic_DNA"/>
</dbReference>
<name>A0A9P0YV43_CUSEU</name>
<reference evidence="1" key="1">
    <citation type="submission" date="2022-07" db="EMBL/GenBank/DDBJ databases">
        <authorList>
            <person name="Macas J."/>
            <person name="Novak P."/>
            <person name="Neumann P."/>
        </authorList>
    </citation>
    <scope>NUCLEOTIDE SEQUENCE</scope>
</reference>
<protein>
    <submittedName>
        <fullName evidence="1">Uncharacterized protein</fullName>
    </submittedName>
</protein>
<keyword evidence="2" id="KW-1185">Reference proteome</keyword>
<dbReference type="Proteomes" id="UP001152484">
    <property type="component" value="Unassembled WGS sequence"/>
</dbReference>
<evidence type="ECO:0000313" key="1">
    <source>
        <dbReference type="EMBL" id="CAH9076707.1"/>
    </source>
</evidence>
<comment type="caution">
    <text evidence="1">The sequence shown here is derived from an EMBL/GenBank/DDBJ whole genome shotgun (WGS) entry which is preliminary data.</text>
</comment>
<organism evidence="1 2">
    <name type="scientific">Cuscuta europaea</name>
    <name type="common">European dodder</name>
    <dbReference type="NCBI Taxonomy" id="41803"/>
    <lineage>
        <taxon>Eukaryota</taxon>
        <taxon>Viridiplantae</taxon>
        <taxon>Streptophyta</taxon>
        <taxon>Embryophyta</taxon>
        <taxon>Tracheophyta</taxon>
        <taxon>Spermatophyta</taxon>
        <taxon>Magnoliopsida</taxon>
        <taxon>eudicotyledons</taxon>
        <taxon>Gunneridae</taxon>
        <taxon>Pentapetalae</taxon>
        <taxon>asterids</taxon>
        <taxon>lamiids</taxon>
        <taxon>Solanales</taxon>
        <taxon>Convolvulaceae</taxon>
        <taxon>Cuscuteae</taxon>
        <taxon>Cuscuta</taxon>
        <taxon>Cuscuta subgen. Cuscuta</taxon>
    </lineage>
</organism>
<accession>A0A9P0YV43</accession>
<dbReference type="AlphaFoldDB" id="A0A9P0YV43"/>